<dbReference type="GO" id="GO:0003924">
    <property type="term" value="F:GTPase activity"/>
    <property type="evidence" value="ECO:0007669"/>
    <property type="project" value="InterPro"/>
</dbReference>
<dbReference type="OMA" id="CSARLCD"/>
<feature type="region of interest" description="Disordered" evidence="1">
    <location>
        <begin position="552"/>
        <end position="590"/>
    </location>
</feature>
<proteinExistence type="predicted"/>
<keyword evidence="2" id="KW-0732">Signal</keyword>
<feature type="domain" description="Tr-type G" evidence="3">
    <location>
        <begin position="21"/>
        <end position="200"/>
    </location>
</feature>
<dbReference type="EMBL" id="ATCN01000561">
    <property type="protein sequence ID" value="EPR78804.1"/>
    <property type="molecule type" value="Genomic_DNA"/>
</dbReference>
<evidence type="ECO:0000256" key="2">
    <source>
        <dbReference type="SAM" id="SignalP"/>
    </source>
</evidence>
<dbReference type="AlphaFoldDB" id="S7XIF0"/>
<dbReference type="PROSITE" id="PS51722">
    <property type="entry name" value="G_TR_2"/>
    <property type="match status" value="1"/>
</dbReference>
<dbReference type="GO" id="GO:0003746">
    <property type="term" value="F:translation elongation factor activity"/>
    <property type="evidence" value="ECO:0007669"/>
    <property type="project" value="UniProtKB-KW"/>
</dbReference>
<feature type="compositionally biased region" description="Low complexity" evidence="1">
    <location>
        <begin position="578"/>
        <end position="590"/>
    </location>
</feature>
<evidence type="ECO:0000256" key="1">
    <source>
        <dbReference type="SAM" id="MobiDB-lite"/>
    </source>
</evidence>
<dbReference type="PANTHER" id="PTHR42908">
    <property type="entry name" value="TRANSLATION ELONGATION FACTOR-RELATED"/>
    <property type="match status" value="1"/>
</dbReference>
<reference evidence="5" key="1">
    <citation type="journal article" date="2013" name="PLoS Genet.">
        <title>The genome of Spraguea lophii and the basis of host-microsporidian interactions.</title>
        <authorList>
            <person name="Campbell S.E."/>
            <person name="Williams T.A."/>
            <person name="Yousuf A."/>
            <person name="Soanes D.M."/>
            <person name="Paszkiewicz K.H."/>
            <person name="Williams B.A.P."/>
        </authorList>
    </citation>
    <scope>NUCLEOTIDE SEQUENCE [LARGE SCALE GENOMIC DNA]</scope>
    <source>
        <strain evidence="5">42_110</strain>
    </source>
</reference>
<keyword evidence="4" id="KW-0251">Elongation factor</keyword>
<dbReference type="InParanoid" id="S7XIF0"/>
<keyword evidence="4" id="KW-0648">Protein biosynthesis</keyword>
<gene>
    <name evidence="4" type="ORF">SLOPH_2697</name>
</gene>
<comment type="caution">
    <text evidence="4">The sequence shown here is derived from an EMBL/GenBank/DDBJ whole genome shotgun (WGS) entry which is preliminary data.</text>
</comment>
<dbReference type="InterPro" id="IPR005225">
    <property type="entry name" value="Small_GTP-bd"/>
</dbReference>
<dbReference type="HOGENOM" id="CLU_011666_0_0_1"/>
<dbReference type="GO" id="GO:0043022">
    <property type="term" value="F:ribosome binding"/>
    <property type="evidence" value="ECO:0007669"/>
    <property type="project" value="TreeGrafter"/>
</dbReference>
<dbReference type="NCBIfam" id="TIGR00231">
    <property type="entry name" value="small_GTP"/>
    <property type="match status" value="1"/>
</dbReference>
<dbReference type="VEuPathDB" id="MicrosporidiaDB:SLOPH_2697"/>
<dbReference type="GO" id="GO:0005525">
    <property type="term" value="F:GTP binding"/>
    <property type="evidence" value="ECO:0007669"/>
    <property type="project" value="InterPro"/>
</dbReference>
<dbReference type="Proteomes" id="UP000014978">
    <property type="component" value="Unassembled WGS sequence"/>
</dbReference>
<protein>
    <submittedName>
        <fullName evidence="4">Translation elongation factor EF2</fullName>
    </submittedName>
</protein>
<feature type="chain" id="PRO_5004546795" evidence="2">
    <location>
        <begin position="23"/>
        <end position="801"/>
    </location>
</feature>
<accession>S7XIF0</accession>
<organism evidence="4 5">
    <name type="scientific">Spraguea lophii (strain 42_110)</name>
    <name type="common">Microsporidian parasite</name>
    <dbReference type="NCBI Taxonomy" id="1358809"/>
    <lineage>
        <taxon>Eukaryota</taxon>
        <taxon>Fungi</taxon>
        <taxon>Fungi incertae sedis</taxon>
        <taxon>Microsporidia</taxon>
        <taxon>Spragueidae</taxon>
        <taxon>Spraguea</taxon>
    </lineage>
</organism>
<dbReference type="Pfam" id="PF00009">
    <property type="entry name" value="GTP_EFTU"/>
    <property type="match status" value="1"/>
</dbReference>
<dbReference type="GO" id="GO:0042256">
    <property type="term" value="P:cytosolic ribosome assembly"/>
    <property type="evidence" value="ECO:0007669"/>
    <property type="project" value="TreeGrafter"/>
</dbReference>
<dbReference type="PRINTS" id="PR00315">
    <property type="entry name" value="ELONGATNFCT"/>
</dbReference>
<dbReference type="InterPro" id="IPR027417">
    <property type="entry name" value="P-loop_NTPase"/>
</dbReference>
<dbReference type="InterPro" id="IPR000795">
    <property type="entry name" value="T_Tr_GTP-bd_dom"/>
</dbReference>
<dbReference type="GO" id="GO:1990904">
    <property type="term" value="C:ribonucleoprotein complex"/>
    <property type="evidence" value="ECO:0007669"/>
    <property type="project" value="TreeGrafter"/>
</dbReference>
<name>S7XIF0_SPRLO</name>
<evidence type="ECO:0000313" key="5">
    <source>
        <dbReference type="Proteomes" id="UP000014978"/>
    </source>
</evidence>
<evidence type="ECO:0000259" key="3">
    <source>
        <dbReference type="PROSITE" id="PS51722"/>
    </source>
</evidence>
<dbReference type="SUPFAM" id="SSF52540">
    <property type="entry name" value="P-loop containing nucleoside triphosphate hydrolases"/>
    <property type="match status" value="1"/>
</dbReference>
<dbReference type="GO" id="GO:0005829">
    <property type="term" value="C:cytosol"/>
    <property type="evidence" value="ECO:0007669"/>
    <property type="project" value="TreeGrafter"/>
</dbReference>
<dbReference type="Gene3D" id="3.40.50.300">
    <property type="entry name" value="P-loop containing nucleotide triphosphate hydrolases"/>
    <property type="match status" value="1"/>
</dbReference>
<sequence length="801" mass="93800">MFILFIKIQIFFLYSIFPSLMPDIVISIVAHIDHGKTTIIDSIIAHGGRISKSVAGSIRYLDNREDEQIRGITLKLSFIKYKNLIFIDTPGHVDFESLIECSSILSDISIVVVDINEFVTPRTITILQYIKYNSILIINKMDKAEEDVQRAVERINSLLKREAFSWKKNNIILCCATQQYGINYQRLVALVGEKKATINNGAQFLKILKNKVDKNDVEKIRIKYQLRSRNLLNELLPLAETILDSIDSVKNNIQIFGKDILRKYIIENNLNSENSEDDSKSDLNNLNIKNNSNIEDNNNIILDIKDNLNNLNIKDNNTIHNIKNIENNKILPQNNLLFGISTYAIKHFDKILFVLKILEGKIKINNKIYSINNNRKESIIEEIYILDMDNLISVEEVEGATLCFIKADILKNSIITDSLYKYNKNDFYGIDLYNIEFNLQLTRLPLYRCKIYTEDIDIVKRELKMLSYTETNLKAKVNKFKEIEILCEGSMQKEKILNDLREKCDIIEKDFVETYMESVTNRVEKMFEENGIKVNIVLDSNNNLDSNVVEGNKNNLDNNNEIEGKNSNLDRNTKIEDNNSNNNNEDNNLNTEIEDNNSNNNEDYNIYHFDNNNLLKINKNRFEDIILNAVQYFLENGSLLNEKIFSIFIEILFIDNNIKISENIYYDDNLYYFIRNSIYSLYDDAKPIIIPYFYDCKIFILSLNIYTVLQKYYYILLNEDYDEDTEFYVLNILIPRFCYDDMVEELKIKSKGCFYVKVREIGYMVENGNYNKYNHIVDKVRKEKGLVSEEKEEKQKILRKQ</sequence>
<keyword evidence="5" id="KW-1185">Reference proteome</keyword>
<evidence type="ECO:0000313" key="4">
    <source>
        <dbReference type="EMBL" id="EPR78804.1"/>
    </source>
</evidence>
<feature type="compositionally biased region" description="Low complexity" evidence="1">
    <location>
        <begin position="552"/>
        <end position="561"/>
    </location>
</feature>
<feature type="signal peptide" evidence="2">
    <location>
        <begin position="1"/>
        <end position="22"/>
    </location>
</feature>
<dbReference type="PANTHER" id="PTHR42908:SF3">
    <property type="entry name" value="ELONGATION FACTOR-LIKE GTPASE 1"/>
    <property type="match status" value="1"/>
</dbReference>
<dbReference type="OrthoDB" id="364892at2759"/>
<dbReference type="STRING" id="1358809.S7XIF0"/>